<keyword evidence="5" id="KW-0732">Signal</keyword>
<dbReference type="PANTHER" id="PTHR42693:SF43">
    <property type="entry name" value="BLL2667 PROTEIN"/>
    <property type="match status" value="1"/>
</dbReference>
<dbReference type="PROSITE" id="PS00523">
    <property type="entry name" value="SULFATASE_1"/>
    <property type="match status" value="1"/>
</dbReference>
<feature type="domain" description="Sulfatase N-terminal" evidence="6">
    <location>
        <begin position="65"/>
        <end position="473"/>
    </location>
</feature>
<feature type="signal peptide" evidence="5">
    <location>
        <begin position="1"/>
        <end position="31"/>
    </location>
</feature>
<evidence type="ECO:0000259" key="6">
    <source>
        <dbReference type="Pfam" id="PF00884"/>
    </source>
</evidence>
<dbReference type="PROSITE" id="PS00149">
    <property type="entry name" value="SULFATASE_2"/>
    <property type="match status" value="1"/>
</dbReference>
<name>A0A1M5XTS2_9BACT</name>
<proteinExistence type="inferred from homology"/>
<keyword evidence="3" id="KW-0378">Hydrolase</keyword>
<comment type="similarity">
    <text evidence="1">Belongs to the sulfatase family.</text>
</comment>
<evidence type="ECO:0000313" key="7">
    <source>
        <dbReference type="EMBL" id="SHI03200.1"/>
    </source>
</evidence>
<dbReference type="AlphaFoldDB" id="A0A1M5XTS2"/>
<feature type="chain" id="PRO_5012590214" evidence="5">
    <location>
        <begin position="32"/>
        <end position="768"/>
    </location>
</feature>
<organism evidence="7 8">
    <name type="scientific">Chryseolinea serpens</name>
    <dbReference type="NCBI Taxonomy" id="947013"/>
    <lineage>
        <taxon>Bacteria</taxon>
        <taxon>Pseudomonadati</taxon>
        <taxon>Bacteroidota</taxon>
        <taxon>Cytophagia</taxon>
        <taxon>Cytophagales</taxon>
        <taxon>Fulvivirgaceae</taxon>
        <taxon>Chryseolinea</taxon>
    </lineage>
</organism>
<evidence type="ECO:0000256" key="2">
    <source>
        <dbReference type="ARBA" id="ARBA00022723"/>
    </source>
</evidence>
<keyword evidence="4" id="KW-0106">Calcium</keyword>
<evidence type="ECO:0000256" key="5">
    <source>
        <dbReference type="SAM" id="SignalP"/>
    </source>
</evidence>
<dbReference type="CDD" id="cd16025">
    <property type="entry name" value="PAS_like"/>
    <property type="match status" value="1"/>
</dbReference>
<dbReference type="InterPro" id="IPR024607">
    <property type="entry name" value="Sulfatase_CS"/>
</dbReference>
<dbReference type="GO" id="GO:0005975">
    <property type="term" value="P:carbohydrate metabolic process"/>
    <property type="evidence" value="ECO:0007669"/>
    <property type="project" value="UniProtKB-ARBA"/>
</dbReference>
<evidence type="ECO:0000256" key="3">
    <source>
        <dbReference type="ARBA" id="ARBA00022801"/>
    </source>
</evidence>
<dbReference type="EMBL" id="FQWQ01000007">
    <property type="protein sequence ID" value="SHI03200.1"/>
    <property type="molecule type" value="Genomic_DNA"/>
</dbReference>
<gene>
    <name evidence="7" type="ORF">SAMN04488109_6868</name>
</gene>
<dbReference type="SUPFAM" id="SSF49899">
    <property type="entry name" value="Concanavalin A-like lectins/glucanases"/>
    <property type="match status" value="1"/>
</dbReference>
<dbReference type="Pfam" id="PF00884">
    <property type="entry name" value="Sulfatase"/>
    <property type="match status" value="1"/>
</dbReference>
<dbReference type="GO" id="GO:0046872">
    <property type="term" value="F:metal ion binding"/>
    <property type="evidence" value="ECO:0007669"/>
    <property type="project" value="UniProtKB-KW"/>
</dbReference>
<dbReference type="RefSeq" id="WP_073143579.1">
    <property type="nucleotide sequence ID" value="NZ_FQWQ01000007.1"/>
</dbReference>
<evidence type="ECO:0000256" key="1">
    <source>
        <dbReference type="ARBA" id="ARBA00008779"/>
    </source>
</evidence>
<dbReference type="GO" id="GO:0004553">
    <property type="term" value="F:hydrolase activity, hydrolyzing O-glycosyl compounds"/>
    <property type="evidence" value="ECO:0007669"/>
    <property type="project" value="UniProtKB-ARBA"/>
</dbReference>
<dbReference type="Gene3D" id="3.30.1120.10">
    <property type="match status" value="1"/>
</dbReference>
<dbReference type="InterPro" id="IPR013320">
    <property type="entry name" value="ConA-like_dom_sf"/>
</dbReference>
<dbReference type="STRING" id="947013.SAMN04488109_6868"/>
<dbReference type="InterPro" id="IPR050738">
    <property type="entry name" value="Sulfatase"/>
</dbReference>
<dbReference type="InterPro" id="IPR017850">
    <property type="entry name" value="Alkaline_phosphatase_core_sf"/>
</dbReference>
<dbReference type="Gene3D" id="3.40.720.10">
    <property type="entry name" value="Alkaline Phosphatase, subunit A"/>
    <property type="match status" value="1"/>
</dbReference>
<dbReference type="PANTHER" id="PTHR42693">
    <property type="entry name" value="ARYLSULFATASE FAMILY MEMBER"/>
    <property type="match status" value="1"/>
</dbReference>
<dbReference type="SUPFAM" id="SSF53649">
    <property type="entry name" value="Alkaline phosphatase-like"/>
    <property type="match status" value="1"/>
</dbReference>
<keyword evidence="8" id="KW-1185">Reference proteome</keyword>
<dbReference type="OrthoDB" id="9764377at2"/>
<protein>
    <submittedName>
        <fullName evidence="7">Arylsulfatase</fullName>
    </submittedName>
</protein>
<dbReference type="Proteomes" id="UP000184212">
    <property type="component" value="Unassembled WGS sequence"/>
</dbReference>
<evidence type="ECO:0000256" key="4">
    <source>
        <dbReference type="ARBA" id="ARBA00022837"/>
    </source>
</evidence>
<keyword evidence="2" id="KW-0479">Metal-binding</keyword>
<evidence type="ECO:0000313" key="8">
    <source>
        <dbReference type="Proteomes" id="UP000184212"/>
    </source>
</evidence>
<accession>A0A1M5XTS2</accession>
<sequence length="768" mass="85048">MKNLSAHITRKGKFIALSILLAGGAGFQAVAQQEPLQPFKGKLGKTFEETQQAWPEFTKAKADSPNVIYILIDDIGFGAASAFGGLIPTPTFDSLANNGLRYTNFHTNGVCSPTRSGLLTGRNSHSVHIGSNSAAGTPGYDRYMPFEKSTIADILRENGYNTYAVGKWHLTPSSDLTQAGPFNRYPTGRGFDHYYGFLGGATDQYHPQLWDDTRKVELADNNKTHITTLLTNKAISFIAEQKSLAPEKPFFLYYAPGATHSPHQVDKSWVDKFKGKFDQGWDKYREDAVARQIKLGVVPANTVLPPKDKDVPHWNELSANEKKLAIRHFEVYAAFLAQTDYEVGRLINFLKNIHQLDNTLIYLSIGDNGASKAGTPFGRIKIYDPALTEEQRLQQSLKDIDLIGTEDSNSDYPLGWAQATNTPFRYFKADANSEGGTHNPLIVFWPKRIKERGIRTQYSHVTDITPTTLELVGAKVPTVINGYQQEPFEGTSLAYSIDNANAPTRKTVQYYEINGSRSIYKDGWKAAAYHVKGQSFDADKWELFNLNEDHNERFELSAKYPEKLKELRELFDAEAVKYNVYPLKDGTEPAPRTPTAFDGKSQFVFYPGISQITEVPTFINRSFAITAQAEIPAAGAEGVLLSLGGRPGGISFFVQNKQLHVVYNYGLDKKVISSKGALPTGKVELRYEFESDGDPAKATGNGTLFVNGVKVGEGRIAKPARGSAFEGLSIGKDIITPVADTYKAPYEFTGKLKSVTVELKERFNVSSR</sequence>
<reference evidence="7 8" key="1">
    <citation type="submission" date="2016-11" db="EMBL/GenBank/DDBJ databases">
        <authorList>
            <person name="Jaros S."/>
            <person name="Januszkiewicz K."/>
            <person name="Wedrychowicz H."/>
        </authorList>
    </citation>
    <scope>NUCLEOTIDE SEQUENCE [LARGE SCALE GENOMIC DNA]</scope>
    <source>
        <strain evidence="7 8">DSM 24574</strain>
    </source>
</reference>
<dbReference type="InterPro" id="IPR000917">
    <property type="entry name" value="Sulfatase_N"/>
</dbReference>